<organism evidence="1">
    <name type="scientific">Arundo donax</name>
    <name type="common">Giant reed</name>
    <name type="synonym">Donax arundinaceus</name>
    <dbReference type="NCBI Taxonomy" id="35708"/>
    <lineage>
        <taxon>Eukaryota</taxon>
        <taxon>Viridiplantae</taxon>
        <taxon>Streptophyta</taxon>
        <taxon>Embryophyta</taxon>
        <taxon>Tracheophyta</taxon>
        <taxon>Spermatophyta</taxon>
        <taxon>Magnoliopsida</taxon>
        <taxon>Liliopsida</taxon>
        <taxon>Poales</taxon>
        <taxon>Poaceae</taxon>
        <taxon>PACMAD clade</taxon>
        <taxon>Arundinoideae</taxon>
        <taxon>Arundineae</taxon>
        <taxon>Arundo</taxon>
    </lineage>
</organism>
<proteinExistence type="predicted"/>
<dbReference type="EMBL" id="GBRH01267582">
    <property type="protein sequence ID" value="JAD30313.1"/>
    <property type="molecule type" value="Transcribed_RNA"/>
</dbReference>
<name>A0A0A8YY16_ARUDO</name>
<reference evidence="1" key="2">
    <citation type="journal article" date="2015" name="Data Brief">
        <title>Shoot transcriptome of the giant reed, Arundo donax.</title>
        <authorList>
            <person name="Barrero R.A."/>
            <person name="Guerrero F.D."/>
            <person name="Moolhuijzen P."/>
            <person name="Goolsby J.A."/>
            <person name="Tidwell J."/>
            <person name="Bellgard S.E."/>
            <person name="Bellgard M.I."/>
        </authorList>
    </citation>
    <scope>NUCLEOTIDE SEQUENCE</scope>
    <source>
        <tissue evidence="1">Shoot tissue taken approximately 20 cm above the soil surface</tissue>
    </source>
</reference>
<evidence type="ECO:0000313" key="1">
    <source>
        <dbReference type="EMBL" id="JAD30313.1"/>
    </source>
</evidence>
<accession>A0A0A8YY16</accession>
<dbReference type="AlphaFoldDB" id="A0A0A8YY16"/>
<sequence>MDHLQPMWEGKNILLLVLYDQVLNCFSCQKKVCPKVRINKISLTQLQKSLLVKPRPQANCAVTNQHQLYD</sequence>
<reference evidence="1" key="1">
    <citation type="submission" date="2014-09" db="EMBL/GenBank/DDBJ databases">
        <authorList>
            <person name="Magalhaes I.L.F."/>
            <person name="Oliveira U."/>
            <person name="Santos F.R."/>
            <person name="Vidigal T.H.D.A."/>
            <person name="Brescovit A.D."/>
            <person name="Santos A.J."/>
        </authorList>
    </citation>
    <scope>NUCLEOTIDE SEQUENCE</scope>
    <source>
        <tissue evidence="1">Shoot tissue taken approximately 20 cm above the soil surface</tissue>
    </source>
</reference>
<protein>
    <submittedName>
        <fullName evidence="1">Uncharacterized protein</fullName>
    </submittedName>
</protein>